<evidence type="ECO:0000313" key="4">
    <source>
        <dbReference type="EMBL" id="MBB5871966.1"/>
    </source>
</evidence>
<evidence type="ECO:0000256" key="1">
    <source>
        <dbReference type="ARBA" id="ARBA00001968"/>
    </source>
</evidence>
<keyword evidence="2" id="KW-0479">Metal-binding</keyword>
<feature type="domain" description="DDE Tnp4" evidence="3">
    <location>
        <begin position="89"/>
        <end position="247"/>
    </location>
</feature>
<sequence>MSALIYARRQRLGTRRGRRSLTCFQQAVLVIRWFLDNTRVRQLAADNAISVPNVYRCLHEGIDELAGLKPSLNSALLAAKIAGHPHVNIDGTLIYTDRCSALGPTAGVDLWWSGKHHHHGGNIQVISSPDGWPLWTSDVRPGREHDTTCARAHPQILPDRAEWTGEGLHALADLGYEGEAAIFTVPIKKTPGVALTDEQKQLNWLQAHARARAEQANALLKMTFKVLRHVSLDPSQIGKIVGAALVLLHVEHDRTT</sequence>
<dbReference type="Proteomes" id="UP000587527">
    <property type="component" value="Unassembled WGS sequence"/>
</dbReference>
<dbReference type="EMBL" id="JACHMN010000002">
    <property type="protein sequence ID" value="MBB5871966.1"/>
    <property type="molecule type" value="Genomic_DNA"/>
</dbReference>
<organism evidence="4 5">
    <name type="scientific">Allocatelliglobosispora scoriae</name>
    <dbReference type="NCBI Taxonomy" id="643052"/>
    <lineage>
        <taxon>Bacteria</taxon>
        <taxon>Bacillati</taxon>
        <taxon>Actinomycetota</taxon>
        <taxon>Actinomycetes</taxon>
        <taxon>Micromonosporales</taxon>
        <taxon>Micromonosporaceae</taxon>
        <taxon>Allocatelliglobosispora</taxon>
    </lineage>
</organism>
<dbReference type="GO" id="GO:0046872">
    <property type="term" value="F:metal ion binding"/>
    <property type="evidence" value="ECO:0007669"/>
    <property type="project" value="UniProtKB-KW"/>
</dbReference>
<evidence type="ECO:0000259" key="3">
    <source>
        <dbReference type="Pfam" id="PF13359"/>
    </source>
</evidence>
<name>A0A841BWS7_9ACTN</name>
<protein>
    <recommendedName>
        <fullName evidence="3">DDE Tnp4 domain-containing protein</fullName>
    </recommendedName>
</protein>
<evidence type="ECO:0000313" key="5">
    <source>
        <dbReference type="Proteomes" id="UP000587527"/>
    </source>
</evidence>
<comment type="cofactor">
    <cofactor evidence="1">
        <name>a divalent metal cation</name>
        <dbReference type="ChEBI" id="CHEBI:60240"/>
    </cofactor>
</comment>
<keyword evidence="5" id="KW-1185">Reference proteome</keyword>
<dbReference type="Pfam" id="PF13359">
    <property type="entry name" value="DDE_Tnp_4"/>
    <property type="match status" value="1"/>
</dbReference>
<dbReference type="AlphaFoldDB" id="A0A841BWS7"/>
<reference evidence="4 5" key="1">
    <citation type="submission" date="2020-08" db="EMBL/GenBank/DDBJ databases">
        <title>Sequencing the genomes of 1000 actinobacteria strains.</title>
        <authorList>
            <person name="Klenk H.-P."/>
        </authorList>
    </citation>
    <scope>NUCLEOTIDE SEQUENCE [LARGE SCALE GENOMIC DNA]</scope>
    <source>
        <strain evidence="4 5">DSM 45362</strain>
    </source>
</reference>
<accession>A0A841BWS7</accession>
<gene>
    <name evidence="4" type="ORF">F4553_005345</name>
</gene>
<proteinExistence type="predicted"/>
<dbReference type="InterPro" id="IPR027806">
    <property type="entry name" value="HARBI1_dom"/>
</dbReference>
<evidence type="ECO:0000256" key="2">
    <source>
        <dbReference type="ARBA" id="ARBA00022723"/>
    </source>
</evidence>
<comment type="caution">
    <text evidence="4">The sequence shown here is derived from an EMBL/GenBank/DDBJ whole genome shotgun (WGS) entry which is preliminary data.</text>
</comment>